<organism evidence="1 2">
    <name type="scientific">Batillaria attramentaria</name>
    <dbReference type="NCBI Taxonomy" id="370345"/>
    <lineage>
        <taxon>Eukaryota</taxon>
        <taxon>Metazoa</taxon>
        <taxon>Spiralia</taxon>
        <taxon>Lophotrochozoa</taxon>
        <taxon>Mollusca</taxon>
        <taxon>Gastropoda</taxon>
        <taxon>Caenogastropoda</taxon>
        <taxon>Sorbeoconcha</taxon>
        <taxon>Cerithioidea</taxon>
        <taxon>Batillariidae</taxon>
        <taxon>Batillaria</taxon>
    </lineage>
</organism>
<dbReference type="EMBL" id="JACVVK020000004">
    <property type="protein sequence ID" value="KAK7507411.1"/>
    <property type="molecule type" value="Genomic_DNA"/>
</dbReference>
<dbReference type="AlphaFoldDB" id="A0ABD0M7I7"/>
<comment type="caution">
    <text evidence="1">The sequence shown here is derived from an EMBL/GenBank/DDBJ whole genome shotgun (WGS) entry which is preliminary data.</text>
</comment>
<proteinExistence type="predicted"/>
<name>A0ABD0M7I7_9CAEN</name>
<dbReference type="Proteomes" id="UP001519460">
    <property type="component" value="Unassembled WGS sequence"/>
</dbReference>
<evidence type="ECO:0000313" key="1">
    <source>
        <dbReference type="EMBL" id="KAK7507411.1"/>
    </source>
</evidence>
<evidence type="ECO:0000313" key="2">
    <source>
        <dbReference type="Proteomes" id="UP001519460"/>
    </source>
</evidence>
<protein>
    <submittedName>
        <fullName evidence="1">Uncharacterized protein</fullName>
    </submittedName>
</protein>
<sequence>MDTGQRSVNVKATVSLNYHPQRTAFRNYIKLCQHLPPSENQDTTLLTIPIRAHAQSNEASRDTTLPVHMPAMFAEGATHREAVLVFVLSTSARCKFTDTRLENSMRLDLVPGYCHPQKKNL</sequence>
<accession>A0ABD0M7I7</accession>
<gene>
    <name evidence="1" type="ORF">BaRGS_00001346</name>
</gene>
<reference evidence="1 2" key="1">
    <citation type="journal article" date="2023" name="Sci. Data">
        <title>Genome assembly of the Korean intertidal mud-creeper Batillaria attramentaria.</title>
        <authorList>
            <person name="Patra A.K."/>
            <person name="Ho P.T."/>
            <person name="Jun S."/>
            <person name="Lee S.J."/>
            <person name="Kim Y."/>
            <person name="Won Y.J."/>
        </authorList>
    </citation>
    <scope>NUCLEOTIDE SEQUENCE [LARGE SCALE GENOMIC DNA]</scope>
    <source>
        <strain evidence="1">Wonlab-2016</strain>
    </source>
</reference>
<keyword evidence="2" id="KW-1185">Reference proteome</keyword>